<dbReference type="PANTHER" id="PTHR43024">
    <property type="entry name" value="UDP-N-ACETYLMURAMOYL-TRIPEPTIDE--D-ALANYL-D-ALANINE LIGASE"/>
    <property type="match status" value="1"/>
</dbReference>
<dbReference type="InterPro" id="IPR051046">
    <property type="entry name" value="MurCDEF_CellWall_CoF430Synth"/>
</dbReference>
<dbReference type="InterPro" id="IPR013221">
    <property type="entry name" value="Mur_ligase_cen"/>
</dbReference>
<evidence type="ECO:0000256" key="9">
    <source>
        <dbReference type="ARBA" id="ARBA00023316"/>
    </source>
</evidence>
<dbReference type="InterPro" id="IPR000713">
    <property type="entry name" value="Mur_ligase_N"/>
</dbReference>
<comment type="subcellular location">
    <subcellularLocation>
        <location evidence="10 11">Cytoplasm</location>
    </subcellularLocation>
</comment>
<dbReference type="Pfam" id="PF01225">
    <property type="entry name" value="Mur_ligase"/>
    <property type="match status" value="1"/>
</dbReference>
<keyword evidence="7 10" id="KW-0573">Peptidoglycan synthesis</keyword>
<gene>
    <name evidence="10 15" type="primary">murF</name>
    <name evidence="15" type="ORF">Q4T40_10585</name>
</gene>
<evidence type="ECO:0000256" key="5">
    <source>
        <dbReference type="ARBA" id="ARBA00022840"/>
    </source>
</evidence>
<feature type="domain" description="Mur ligase C-terminal" evidence="13">
    <location>
        <begin position="325"/>
        <end position="441"/>
    </location>
</feature>
<dbReference type="Pfam" id="PF08245">
    <property type="entry name" value="Mur_ligase_M"/>
    <property type="match status" value="1"/>
</dbReference>
<evidence type="ECO:0000313" key="16">
    <source>
        <dbReference type="Proteomes" id="UP001254848"/>
    </source>
</evidence>
<comment type="catalytic activity">
    <reaction evidence="10 11">
        <text>D-alanyl-D-alanine + UDP-N-acetyl-alpha-D-muramoyl-L-alanyl-gamma-D-glutamyl-meso-2,6-diaminopimelate + ATP = UDP-N-acetyl-alpha-D-muramoyl-L-alanyl-gamma-D-glutamyl-meso-2,6-diaminopimeloyl-D-alanyl-D-alanine + ADP + phosphate + H(+)</text>
        <dbReference type="Rhea" id="RHEA:28374"/>
        <dbReference type="ChEBI" id="CHEBI:15378"/>
        <dbReference type="ChEBI" id="CHEBI:30616"/>
        <dbReference type="ChEBI" id="CHEBI:43474"/>
        <dbReference type="ChEBI" id="CHEBI:57822"/>
        <dbReference type="ChEBI" id="CHEBI:61386"/>
        <dbReference type="ChEBI" id="CHEBI:83905"/>
        <dbReference type="ChEBI" id="CHEBI:456216"/>
        <dbReference type="EC" id="6.3.2.10"/>
    </reaction>
</comment>
<evidence type="ECO:0000256" key="11">
    <source>
        <dbReference type="RuleBase" id="RU004136"/>
    </source>
</evidence>
<dbReference type="EC" id="6.3.2.10" evidence="10 11"/>
<proteinExistence type="inferred from homology"/>
<dbReference type="Pfam" id="PF02875">
    <property type="entry name" value="Mur_ligase_C"/>
    <property type="match status" value="1"/>
</dbReference>
<evidence type="ECO:0000256" key="6">
    <source>
        <dbReference type="ARBA" id="ARBA00022960"/>
    </source>
</evidence>
<protein>
    <recommendedName>
        <fullName evidence="10 11">UDP-N-acetylmuramoyl-tripeptide--D-alanyl-D-alanine ligase</fullName>
        <ecNumber evidence="10 11">6.3.2.10</ecNumber>
    </recommendedName>
    <alternativeName>
        <fullName evidence="10">D-alanyl-D-alanine-adding enzyme</fullName>
    </alternativeName>
</protein>
<keyword evidence="9 10" id="KW-0961">Cell wall biogenesis/degradation</keyword>
<dbReference type="Proteomes" id="UP001254848">
    <property type="component" value="Unassembled WGS sequence"/>
</dbReference>
<keyword evidence="2 10" id="KW-0436">Ligase</keyword>
<feature type="binding site" evidence="10">
    <location>
        <begin position="112"/>
        <end position="118"/>
    </location>
    <ligand>
        <name>ATP</name>
        <dbReference type="ChEBI" id="CHEBI:30616"/>
    </ligand>
</feature>
<evidence type="ECO:0000259" key="13">
    <source>
        <dbReference type="Pfam" id="PF02875"/>
    </source>
</evidence>
<evidence type="ECO:0000256" key="8">
    <source>
        <dbReference type="ARBA" id="ARBA00023306"/>
    </source>
</evidence>
<keyword evidence="3 10" id="KW-0132">Cell division</keyword>
<dbReference type="Gene3D" id="3.40.1190.10">
    <property type="entry name" value="Mur-like, catalytic domain"/>
    <property type="match status" value="1"/>
</dbReference>
<dbReference type="HAMAP" id="MF_02019">
    <property type="entry name" value="MurF"/>
    <property type="match status" value="1"/>
</dbReference>
<feature type="domain" description="Mur ligase N-terminal catalytic" evidence="12">
    <location>
        <begin position="28"/>
        <end position="99"/>
    </location>
</feature>
<dbReference type="PANTHER" id="PTHR43024:SF1">
    <property type="entry name" value="UDP-N-ACETYLMURAMOYL-TRIPEPTIDE--D-ALANYL-D-ALANINE LIGASE"/>
    <property type="match status" value="1"/>
</dbReference>
<dbReference type="EMBL" id="JAUOZS010000001">
    <property type="protein sequence ID" value="MDT8901690.1"/>
    <property type="molecule type" value="Genomic_DNA"/>
</dbReference>
<comment type="caution">
    <text evidence="15">The sequence shown here is derived from an EMBL/GenBank/DDBJ whole genome shotgun (WGS) entry which is preliminary data.</text>
</comment>
<dbReference type="InterPro" id="IPR036565">
    <property type="entry name" value="Mur-like_cat_sf"/>
</dbReference>
<feature type="domain" description="Mur ligase central" evidence="14">
    <location>
        <begin position="110"/>
        <end position="295"/>
    </location>
</feature>
<keyword evidence="16" id="KW-1185">Reference proteome</keyword>
<dbReference type="SUPFAM" id="SSF53623">
    <property type="entry name" value="MurD-like peptide ligases, catalytic domain"/>
    <property type="match status" value="1"/>
</dbReference>
<reference evidence="15 16" key="1">
    <citation type="submission" date="2023-07" db="EMBL/GenBank/DDBJ databases">
        <title>The novel representative of Negativicutes class, Anaeroselena agilis gen. nov. sp. nov.</title>
        <authorList>
            <person name="Prokofeva M.I."/>
            <person name="Elcheninov A.G."/>
            <person name="Klyukina A."/>
            <person name="Kublanov I.V."/>
            <person name="Frolov E.N."/>
            <person name="Podosokorskaya O.A."/>
        </authorList>
    </citation>
    <scope>NUCLEOTIDE SEQUENCE [LARGE SCALE GENOMIC DNA]</scope>
    <source>
        <strain evidence="15 16">4137-cl</strain>
    </source>
</reference>
<evidence type="ECO:0000256" key="2">
    <source>
        <dbReference type="ARBA" id="ARBA00022598"/>
    </source>
</evidence>
<evidence type="ECO:0000256" key="4">
    <source>
        <dbReference type="ARBA" id="ARBA00022741"/>
    </source>
</evidence>
<dbReference type="Gene3D" id="3.40.1390.10">
    <property type="entry name" value="MurE/MurF, N-terminal domain"/>
    <property type="match status" value="1"/>
</dbReference>
<evidence type="ECO:0000259" key="14">
    <source>
        <dbReference type="Pfam" id="PF08245"/>
    </source>
</evidence>
<evidence type="ECO:0000256" key="3">
    <source>
        <dbReference type="ARBA" id="ARBA00022618"/>
    </source>
</evidence>
<evidence type="ECO:0000256" key="7">
    <source>
        <dbReference type="ARBA" id="ARBA00022984"/>
    </source>
</evidence>
<dbReference type="InterPro" id="IPR005863">
    <property type="entry name" value="UDP-N-AcMur_synth"/>
</dbReference>
<comment type="function">
    <text evidence="10 11">Involved in cell wall formation. Catalyzes the final step in the synthesis of UDP-N-acetylmuramoyl-pentapeptide, the precursor of murein.</text>
</comment>
<dbReference type="SUPFAM" id="SSF63418">
    <property type="entry name" value="MurE/MurF N-terminal domain"/>
    <property type="match status" value="1"/>
</dbReference>
<sequence>MAEFTVSQILEATGGTLVGAVHRQTFGGVSTDTRTIKRGDLFIALKGDNFDGHDFILRAVENGAAGVIVSGRETYVPEKTTAILVPDTLAALQDLARYHRRRFDIPVVGITGSNGKTTTKDMTAAVLSGRLRVLKTQANYNNDIGLPQTLLGLDAGHQAAVVEMGMRARGEISRLAAVAAPTVAVITNVGETHVEVLGSVENIAAAKGELVEALAADGVAILNADLPLVRAMQAKTAARVVLYGLGPEAGVRAENIVAGERATAFDCVHPGGHFSVTVPAVGKHNIYNALAAIAVGLELGLSPDEINAGLATFQASAMRLAIETLGPYTVINDAYNASPLSMQAAVETLGTVARGRKVAVLGDMLELGELAAAAHSQVGEQLADNGVEVVVTVGEQARHIAAAALAGGVKVAVACEGHGEAAEALRKLLRPGDTVLVKGSRGMKMEKMLSVFK</sequence>
<name>A0ABU3NZ20_9FIRM</name>
<comment type="pathway">
    <text evidence="10 11">Cell wall biogenesis; peptidoglycan biosynthesis.</text>
</comment>
<dbReference type="InterPro" id="IPR004101">
    <property type="entry name" value="Mur_ligase_C"/>
</dbReference>
<evidence type="ECO:0000256" key="1">
    <source>
        <dbReference type="ARBA" id="ARBA00022490"/>
    </source>
</evidence>
<keyword evidence="1 10" id="KW-0963">Cytoplasm</keyword>
<keyword evidence="6 10" id="KW-0133">Cell shape</keyword>
<evidence type="ECO:0000313" key="15">
    <source>
        <dbReference type="EMBL" id="MDT8901690.1"/>
    </source>
</evidence>
<dbReference type="GO" id="GO:0047480">
    <property type="term" value="F:UDP-N-acetylmuramoyl-tripeptide-D-alanyl-D-alanine ligase activity"/>
    <property type="evidence" value="ECO:0007669"/>
    <property type="project" value="UniProtKB-EC"/>
</dbReference>
<comment type="similarity">
    <text evidence="10">Belongs to the MurCDEF family. MurF subfamily.</text>
</comment>
<dbReference type="RefSeq" id="WP_413780194.1">
    <property type="nucleotide sequence ID" value="NZ_JAUOZS010000001.1"/>
</dbReference>
<dbReference type="SUPFAM" id="SSF53244">
    <property type="entry name" value="MurD-like peptide ligases, peptide-binding domain"/>
    <property type="match status" value="1"/>
</dbReference>
<keyword evidence="4 10" id="KW-0547">Nucleotide-binding</keyword>
<evidence type="ECO:0000259" key="12">
    <source>
        <dbReference type="Pfam" id="PF01225"/>
    </source>
</evidence>
<accession>A0ABU3NZ20</accession>
<evidence type="ECO:0000256" key="10">
    <source>
        <dbReference type="HAMAP-Rule" id="MF_02019"/>
    </source>
</evidence>
<organism evidence="15 16">
    <name type="scientific">Anaeroselena agilis</name>
    <dbReference type="NCBI Taxonomy" id="3063788"/>
    <lineage>
        <taxon>Bacteria</taxon>
        <taxon>Bacillati</taxon>
        <taxon>Bacillota</taxon>
        <taxon>Negativicutes</taxon>
        <taxon>Acetonemataceae</taxon>
        <taxon>Anaeroselena</taxon>
    </lineage>
</organism>
<keyword evidence="8 10" id="KW-0131">Cell cycle</keyword>
<keyword evidence="5 10" id="KW-0067">ATP-binding</keyword>
<dbReference type="InterPro" id="IPR035911">
    <property type="entry name" value="MurE/MurF_N"/>
</dbReference>
<dbReference type="NCBIfam" id="TIGR01143">
    <property type="entry name" value="murF"/>
    <property type="match status" value="1"/>
</dbReference>
<dbReference type="Gene3D" id="3.90.190.20">
    <property type="entry name" value="Mur ligase, C-terminal domain"/>
    <property type="match status" value="1"/>
</dbReference>
<dbReference type="InterPro" id="IPR036615">
    <property type="entry name" value="Mur_ligase_C_dom_sf"/>
</dbReference>